<evidence type="ECO:0000313" key="1">
    <source>
        <dbReference type="EMBL" id="MEC1177299.1"/>
    </source>
</evidence>
<dbReference type="AlphaFoldDB" id="A0AAW9NNJ1"/>
<comment type="caution">
    <text evidence="1">The sequence shown here is derived from an EMBL/GenBank/DDBJ whole genome shotgun (WGS) entry which is preliminary data.</text>
</comment>
<dbReference type="Proteomes" id="UP001344888">
    <property type="component" value="Unassembled WGS sequence"/>
</dbReference>
<dbReference type="RefSeq" id="WP_326121597.1">
    <property type="nucleotide sequence ID" value="NZ_JARSFG010000003.1"/>
</dbReference>
<evidence type="ECO:0000313" key="2">
    <source>
        <dbReference type="Proteomes" id="UP001344888"/>
    </source>
</evidence>
<proteinExistence type="predicted"/>
<sequence>MFLVDFEGVEVFNKNDKKALRQYIESQIDKALLELGLWYIDIERMSKLTCMSKRFLEEEIVKDPRMRVIEIRKTDDGKRWWPYQEAFETMREITSKW</sequence>
<dbReference type="EMBL" id="JARSFG010000003">
    <property type="protein sequence ID" value="MEC1177299.1"/>
    <property type="molecule type" value="Genomic_DNA"/>
</dbReference>
<reference evidence="1 2" key="1">
    <citation type="submission" date="2023-03" db="EMBL/GenBank/DDBJ databases">
        <title>Bacillus Genome Sequencing.</title>
        <authorList>
            <person name="Dunlap C."/>
        </authorList>
    </citation>
    <scope>NUCLEOTIDE SEQUENCE [LARGE SCALE GENOMIC DNA]</scope>
    <source>
        <strain evidence="1 2">B-59205</strain>
    </source>
</reference>
<gene>
    <name evidence="1" type="ORF">P9B03_02285</name>
</gene>
<protein>
    <recommendedName>
        <fullName evidence="3">DUF771 domain-containing protein</fullName>
    </recommendedName>
</protein>
<organism evidence="1 2">
    <name type="scientific">Metasolibacillus meyeri</name>
    <dbReference type="NCBI Taxonomy" id="1071052"/>
    <lineage>
        <taxon>Bacteria</taxon>
        <taxon>Bacillati</taxon>
        <taxon>Bacillota</taxon>
        <taxon>Bacilli</taxon>
        <taxon>Bacillales</taxon>
        <taxon>Caryophanaceae</taxon>
        <taxon>Metasolibacillus</taxon>
    </lineage>
</organism>
<evidence type="ECO:0008006" key="3">
    <source>
        <dbReference type="Google" id="ProtNLM"/>
    </source>
</evidence>
<name>A0AAW9NNJ1_9BACL</name>
<keyword evidence="2" id="KW-1185">Reference proteome</keyword>
<accession>A0AAW9NNJ1</accession>